<feature type="repeat" description="TPR" evidence="1">
    <location>
        <begin position="162"/>
        <end position="195"/>
    </location>
</feature>
<evidence type="ECO:0000313" key="2">
    <source>
        <dbReference type="EMBL" id="MCQ8279034.1"/>
    </source>
</evidence>
<dbReference type="PROSITE" id="PS50005">
    <property type="entry name" value="TPR"/>
    <property type="match status" value="1"/>
</dbReference>
<dbReference type="InterPro" id="IPR011990">
    <property type="entry name" value="TPR-like_helical_dom_sf"/>
</dbReference>
<dbReference type="RefSeq" id="WP_422864512.1">
    <property type="nucleotide sequence ID" value="NZ_JAMSKV010000009.1"/>
</dbReference>
<dbReference type="Pfam" id="PF14559">
    <property type="entry name" value="TPR_19"/>
    <property type="match status" value="1"/>
</dbReference>
<organism evidence="2 3">
    <name type="scientific">Endosaccharibacter trunci</name>
    <dbReference type="NCBI Taxonomy" id="2812733"/>
    <lineage>
        <taxon>Bacteria</taxon>
        <taxon>Pseudomonadati</taxon>
        <taxon>Pseudomonadota</taxon>
        <taxon>Alphaproteobacteria</taxon>
        <taxon>Acetobacterales</taxon>
        <taxon>Acetobacteraceae</taxon>
        <taxon>Endosaccharibacter</taxon>
    </lineage>
</organism>
<gene>
    <name evidence="2" type="ORF">NFI95_11305</name>
</gene>
<keyword evidence="3" id="KW-1185">Reference proteome</keyword>
<proteinExistence type="predicted"/>
<comment type="caution">
    <text evidence="2">The sequence shown here is derived from an EMBL/GenBank/DDBJ whole genome shotgun (WGS) entry which is preliminary data.</text>
</comment>
<evidence type="ECO:0000256" key="1">
    <source>
        <dbReference type="PROSITE-ProRule" id="PRU00339"/>
    </source>
</evidence>
<keyword evidence="1" id="KW-0802">TPR repeat</keyword>
<evidence type="ECO:0000313" key="3">
    <source>
        <dbReference type="Proteomes" id="UP001524587"/>
    </source>
</evidence>
<dbReference type="InterPro" id="IPR019734">
    <property type="entry name" value="TPR_rpt"/>
</dbReference>
<reference evidence="2 3" key="1">
    <citation type="submission" date="2022-06" db="EMBL/GenBank/DDBJ databases">
        <title>Endosaccharibacter gen. nov., sp. nov., endophytic bacteria isolated from sugarcane.</title>
        <authorList>
            <person name="Pitiwittayakul N."/>
            <person name="Yukphan P."/>
            <person name="Charoenyingcharoen P."/>
            <person name="Tanasupawat S."/>
        </authorList>
    </citation>
    <scope>NUCLEOTIDE SEQUENCE [LARGE SCALE GENOMIC DNA]</scope>
    <source>
        <strain evidence="2 3">KSS8</strain>
    </source>
</reference>
<dbReference type="Gene3D" id="1.25.40.10">
    <property type="entry name" value="Tetratricopeptide repeat domain"/>
    <property type="match status" value="1"/>
</dbReference>
<sequence length="214" mass="22456">MADPALPRSDAAPCPALARRASAVRSAWRRACVLLLLTAAAAAPSPAPALAASASDQKVGALEAALLHAPDADHADILQAKLADARMAALSPTTRLLVRRAQRELDTNQGQDAFADASDAIALEPDRAVLWRERASIEGAMGDADAAVRDLGGALSRDPADLESWAGLAAVAEKTGRYDRAVEAWQHVLLLAPAYRNGVARLHALQRKARGEPT</sequence>
<dbReference type="EMBL" id="JAMSKV010000009">
    <property type="protein sequence ID" value="MCQ8279034.1"/>
    <property type="molecule type" value="Genomic_DNA"/>
</dbReference>
<dbReference type="SUPFAM" id="SSF48452">
    <property type="entry name" value="TPR-like"/>
    <property type="match status" value="1"/>
</dbReference>
<dbReference type="Proteomes" id="UP001524587">
    <property type="component" value="Unassembled WGS sequence"/>
</dbReference>
<dbReference type="SMART" id="SM00028">
    <property type="entry name" value="TPR"/>
    <property type="match status" value="2"/>
</dbReference>
<accession>A0ABT1W822</accession>
<name>A0ABT1W822_9PROT</name>
<protein>
    <submittedName>
        <fullName evidence="2">Tetratricopeptide repeat protein</fullName>
    </submittedName>
</protein>